<organism evidence="1 2">
    <name type="scientific">Nostoc flagelliforme CCNUN1</name>
    <dbReference type="NCBI Taxonomy" id="2038116"/>
    <lineage>
        <taxon>Bacteria</taxon>
        <taxon>Bacillati</taxon>
        <taxon>Cyanobacteriota</taxon>
        <taxon>Cyanophyceae</taxon>
        <taxon>Nostocales</taxon>
        <taxon>Nostocaceae</taxon>
        <taxon>Nostoc</taxon>
    </lineage>
</organism>
<evidence type="ECO:0000313" key="1">
    <source>
        <dbReference type="EMBL" id="AUB36701.1"/>
    </source>
</evidence>
<evidence type="ECO:0000313" key="2">
    <source>
        <dbReference type="Proteomes" id="UP000232003"/>
    </source>
</evidence>
<reference evidence="1 2" key="1">
    <citation type="submission" date="2017-11" db="EMBL/GenBank/DDBJ databases">
        <title>Complete genome of a free-living desiccation-tolerant cyanobacterium and its photosynthetic adaptation to extreme terrestrial habitat.</title>
        <authorList>
            <person name="Shang J."/>
        </authorList>
    </citation>
    <scope>NUCLEOTIDE SEQUENCE [LARGE SCALE GENOMIC DNA]</scope>
    <source>
        <strain evidence="1 2">CCNUN1</strain>
    </source>
</reference>
<dbReference type="Proteomes" id="UP000232003">
    <property type="component" value="Chromosome"/>
</dbReference>
<accession>A0A2K8SMP6</accession>
<protein>
    <submittedName>
        <fullName evidence="1">Uncharacterized protein</fullName>
    </submittedName>
</protein>
<name>A0A2K8SMP6_9NOSO</name>
<dbReference type="EMBL" id="CP024785">
    <property type="protein sequence ID" value="AUB36701.1"/>
    <property type="molecule type" value="Genomic_DNA"/>
</dbReference>
<proteinExistence type="predicted"/>
<dbReference type="KEGG" id="nfl:COO91_02622"/>
<gene>
    <name evidence="1" type="ORF">COO91_02622</name>
</gene>
<dbReference type="RefSeq" id="WP_100898569.1">
    <property type="nucleotide sequence ID" value="NZ_CP024785.1"/>
</dbReference>
<dbReference type="AlphaFoldDB" id="A0A2K8SMP6"/>
<keyword evidence="2" id="KW-1185">Reference proteome</keyword>
<sequence>MGMGHGALGHGALGTCTEGSRSIGHSPSAFLTLKYYQKTLPTHGVFFVNVSVGEDDISKNE</sequence>